<organism evidence="2 3">
    <name type="scientific">Mesohalobacter halotolerans</name>
    <dbReference type="NCBI Taxonomy" id="1883405"/>
    <lineage>
        <taxon>Bacteria</taxon>
        <taxon>Pseudomonadati</taxon>
        <taxon>Bacteroidota</taxon>
        <taxon>Flavobacteriia</taxon>
        <taxon>Flavobacteriales</taxon>
        <taxon>Flavobacteriaceae</taxon>
        <taxon>Mesohalobacter</taxon>
    </lineage>
</organism>
<keyword evidence="1" id="KW-1133">Transmembrane helix</keyword>
<dbReference type="OrthoDB" id="981524at2"/>
<evidence type="ECO:0000256" key="1">
    <source>
        <dbReference type="SAM" id="Phobius"/>
    </source>
</evidence>
<evidence type="ECO:0000313" key="2">
    <source>
        <dbReference type="EMBL" id="TKS57638.1"/>
    </source>
</evidence>
<proteinExistence type="predicted"/>
<dbReference type="EMBL" id="SWMU01000001">
    <property type="protein sequence ID" value="TKS57638.1"/>
    <property type="molecule type" value="Genomic_DNA"/>
</dbReference>
<name>A0A4U5TWM2_9FLAO</name>
<keyword evidence="3" id="KW-1185">Reference proteome</keyword>
<feature type="transmembrane region" description="Helical" evidence="1">
    <location>
        <begin position="69"/>
        <end position="88"/>
    </location>
</feature>
<keyword evidence="1" id="KW-0812">Transmembrane</keyword>
<comment type="caution">
    <text evidence="2">The sequence shown here is derived from an EMBL/GenBank/DDBJ whole genome shotgun (WGS) entry which is preliminary data.</text>
</comment>
<dbReference type="RefSeq" id="WP_138931338.1">
    <property type="nucleotide sequence ID" value="NZ_SWMU01000001.1"/>
</dbReference>
<dbReference type="AlphaFoldDB" id="A0A4U5TWM2"/>
<reference evidence="2 3" key="1">
    <citation type="submission" date="2019-04" db="EMBL/GenBank/DDBJ databases">
        <title>Psychroflexus halotolerans sp. nov., isolated from a marine solar saltern.</title>
        <authorList>
            <person name="Feng X."/>
        </authorList>
    </citation>
    <scope>NUCLEOTIDE SEQUENCE [LARGE SCALE GENOMIC DNA]</scope>
    <source>
        <strain evidence="2 3">WDS2C27</strain>
    </source>
</reference>
<protein>
    <submittedName>
        <fullName evidence="2">Uncharacterized protein</fullName>
    </submittedName>
</protein>
<gene>
    <name evidence="2" type="ORF">FCN74_04270</name>
</gene>
<dbReference type="Proteomes" id="UP000306552">
    <property type="component" value="Unassembled WGS sequence"/>
</dbReference>
<accession>A0A4U5TWM2</accession>
<keyword evidence="1" id="KW-0472">Membrane</keyword>
<evidence type="ECO:0000313" key="3">
    <source>
        <dbReference type="Proteomes" id="UP000306552"/>
    </source>
</evidence>
<sequence length="156" mass="18383">MKSNKHISDKSGFKVPKSYFEDFEIKRFDIEKHKQSSGFSVPENYFDDFEVKIPQQRKLVNLNEKQKSFAIAASLLLLLGSLLLGLILKSKPQQEFNFSKIDQSVIEDYLEYEMFMENDLYVENEDFFFKFSSKNLSQNEIIDNMDDSSLEQLIDY</sequence>